<comment type="subcellular location">
    <subcellularLocation>
        <location evidence="1">Cell membrane</location>
        <topology evidence="1">Single-pass membrane protein</topology>
    </subcellularLocation>
</comment>
<evidence type="ECO:0000256" key="7">
    <source>
        <dbReference type="ARBA" id="ARBA00023210"/>
    </source>
</evidence>
<accession>A0ABU1IHU2</accession>
<evidence type="ECO:0000259" key="11">
    <source>
        <dbReference type="Pfam" id="PF04536"/>
    </source>
</evidence>
<protein>
    <submittedName>
        <fullName evidence="12">Membrane protein YgcG/septation ring formation regulator EzrA</fullName>
    </submittedName>
</protein>
<dbReference type="InterPro" id="IPR007621">
    <property type="entry name" value="TPM_dom"/>
</dbReference>
<dbReference type="RefSeq" id="WP_309861547.1">
    <property type="nucleotide sequence ID" value="NZ_JAVDQG010000001.1"/>
</dbReference>
<keyword evidence="13" id="KW-1185">Reference proteome</keyword>
<evidence type="ECO:0000256" key="5">
    <source>
        <dbReference type="ARBA" id="ARBA00023054"/>
    </source>
</evidence>
<keyword evidence="7" id="KW-0717">Septation</keyword>
<evidence type="ECO:0000256" key="6">
    <source>
        <dbReference type="ARBA" id="ARBA00023136"/>
    </source>
</evidence>
<evidence type="ECO:0000256" key="8">
    <source>
        <dbReference type="ARBA" id="ARBA00023306"/>
    </source>
</evidence>
<evidence type="ECO:0000256" key="3">
    <source>
        <dbReference type="ARBA" id="ARBA00022692"/>
    </source>
</evidence>
<organism evidence="12 13">
    <name type="scientific">Desmospora profundinema</name>
    <dbReference type="NCBI Taxonomy" id="1571184"/>
    <lineage>
        <taxon>Bacteria</taxon>
        <taxon>Bacillati</taxon>
        <taxon>Bacillota</taxon>
        <taxon>Bacilli</taxon>
        <taxon>Bacillales</taxon>
        <taxon>Thermoactinomycetaceae</taxon>
        <taxon>Desmospora</taxon>
    </lineage>
</organism>
<dbReference type="Proteomes" id="UP001185012">
    <property type="component" value="Unassembled WGS sequence"/>
</dbReference>
<keyword evidence="8" id="KW-0131">Cell cycle</keyword>
<dbReference type="Pfam" id="PF06160">
    <property type="entry name" value="EzrA"/>
    <property type="match status" value="1"/>
</dbReference>
<gene>
    <name evidence="12" type="ORF">JOE21_000328</name>
</gene>
<feature type="domain" description="TPM" evidence="11">
    <location>
        <begin position="34"/>
        <end position="151"/>
    </location>
</feature>
<keyword evidence="2" id="KW-0132">Cell division</keyword>
<feature type="compositionally biased region" description="Low complexity" evidence="10">
    <location>
        <begin position="819"/>
        <end position="830"/>
    </location>
</feature>
<evidence type="ECO:0000256" key="9">
    <source>
        <dbReference type="SAM" id="Coils"/>
    </source>
</evidence>
<feature type="coiled-coil region" evidence="9">
    <location>
        <begin position="345"/>
        <end position="398"/>
    </location>
</feature>
<feature type="region of interest" description="Disordered" evidence="10">
    <location>
        <begin position="747"/>
        <end position="840"/>
    </location>
</feature>
<sequence length="840" mass="96804">MKLRPIIVLSFVILFIVFTTVQTGYAALKDERIVDGGDFFTAEEEQRLHELFDNQSIDFFLETIPGLNGRKIADYADDALKPLPTESVLILLAEEEREVYIWTVSEKIDEALVAHAGENPYEKIIESTFIPLAQEGDFIGGIEAVVKEVGEAVDEAASAPAPSPATTEERAVAADPEYHPAEAVLALMILTFPIWVVVGYQWYRIAKERRRFQQLCDEWKVFERSLYAPFNEVDDRVRLSKGKTAETWIEIRDRLGSLIEETKAYRGTLHYPIRPFKGKQINQMLMDIHFRVEEAKEDLADLESKINDLRETEKAVTADLQHERDRLDSVYKHLVSWQTEKGWPLSQLESRYEEAKTRLEQAESFDHSLDYLSAARNTEEAREQINQLLKETDTIKEREEAVDLLDETLRKSRSQVEEQVKRERLLLVDANPYEPLQSAESLISNIRQLFIQGDVAGFKKQYTAFLQLLENGQQEVDQLVKLRDETIKEVEKIRSSLPGQDKLDPSFHEQLDRLQQRFTASHWEDLPDRFERVKRASLQIEEQLFQVEGDLAHEVQQYHRAGNRMAEIKQLHRQVEQDYRDCFGRYDHLQEQSTRIQKTVRQAAEQVDRLIQKMNEERLSVESITHTMERIQEQLRFIESRWSQSPLDLNDLEHVEEQVRQDIDHVRQEVEKRLQQKKQVTADLNKLQQHFRNTERKLSGSFTANSYRRDFQRLVETVQTSMNRGLFDQAESDIRIGYDTIREMEREYRETQRQQQHHQPYTGGHHIRSGVSASLRNLSSGGGIASNKSKGGGLHRGGASKRSGSGKSAKPKGGGSSWGGSSKRSSSGRSSKPKGGGAKW</sequence>
<evidence type="ECO:0000313" key="13">
    <source>
        <dbReference type="Proteomes" id="UP001185012"/>
    </source>
</evidence>
<dbReference type="EMBL" id="JAVDQG010000001">
    <property type="protein sequence ID" value="MDR6224340.1"/>
    <property type="molecule type" value="Genomic_DNA"/>
</dbReference>
<name>A0ABU1IHU2_9BACL</name>
<keyword evidence="5 9" id="KW-0175">Coiled coil</keyword>
<keyword evidence="3" id="KW-0812">Transmembrane</keyword>
<evidence type="ECO:0000256" key="2">
    <source>
        <dbReference type="ARBA" id="ARBA00022618"/>
    </source>
</evidence>
<dbReference type="InterPro" id="IPR010379">
    <property type="entry name" value="EzrA"/>
</dbReference>
<evidence type="ECO:0000256" key="1">
    <source>
        <dbReference type="ARBA" id="ARBA00004162"/>
    </source>
</evidence>
<dbReference type="Pfam" id="PF04536">
    <property type="entry name" value="TPM_phosphatase"/>
    <property type="match status" value="1"/>
</dbReference>
<keyword evidence="4" id="KW-1133">Transmembrane helix</keyword>
<feature type="compositionally biased region" description="Gly residues" evidence="10">
    <location>
        <begin position="780"/>
        <end position="796"/>
    </location>
</feature>
<reference evidence="12 13" key="1">
    <citation type="submission" date="2023-07" db="EMBL/GenBank/DDBJ databases">
        <title>Genomic Encyclopedia of Type Strains, Phase IV (KMG-IV): sequencing the most valuable type-strain genomes for metagenomic binning, comparative biology and taxonomic classification.</title>
        <authorList>
            <person name="Goeker M."/>
        </authorList>
    </citation>
    <scope>NUCLEOTIDE SEQUENCE [LARGE SCALE GENOMIC DNA]</scope>
    <source>
        <strain evidence="12 13">DSM 45903</strain>
    </source>
</reference>
<feature type="coiled-coil region" evidence="9">
    <location>
        <begin position="586"/>
        <end position="697"/>
    </location>
</feature>
<comment type="caution">
    <text evidence="12">The sequence shown here is derived from an EMBL/GenBank/DDBJ whole genome shotgun (WGS) entry which is preliminary data.</text>
</comment>
<evidence type="ECO:0000256" key="10">
    <source>
        <dbReference type="SAM" id="MobiDB-lite"/>
    </source>
</evidence>
<proteinExistence type="predicted"/>
<evidence type="ECO:0000256" key="4">
    <source>
        <dbReference type="ARBA" id="ARBA00022989"/>
    </source>
</evidence>
<evidence type="ECO:0000313" key="12">
    <source>
        <dbReference type="EMBL" id="MDR6224340.1"/>
    </source>
</evidence>
<keyword evidence="6" id="KW-0472">Membrane</keyword>
<feature type="coiled-coil region" evidence="9">
    <location>
        <begin position="285"/>
        <end position="319"/>
    </location>
</feature>
<dbReference type="Gene3D" id="3.10.310.50">
    <property type="match status" value="1"/>
</dbReference>